<organism evidence="1 2">
    <name type="scientific">Artemia franciscana</name>
    <name type="common">Brine shrimp</name>
    <name type="synonym">Artemia sanfranciscana</name>
    <dbReference type="NCBI Taxonomy" id="6661"/>
    <lineage>
        <taxon>Eukaryota</taxon>
        <taxon>Metazoa</taxon>
        <taxon>Ecdysozoa</taxon>
        <taxon>Arthropoda</taxon>
        <taxon>Crustacea</taxon>
        <taxon>Branchiopoda</taxon>
        <taxon>Anostraca</taxon>
        <taxon>Artemiidae</taxon>
        <taxon>Artemia</taxon>
    </lineage>
</organism>
<proteinExistence type="predicted"/>
<reference evidence="1" key="1">
    <citation type="submission" date="2023-07" db="EMBL/GenBank/DDBJ databases">
        <title>Chromosome-level genome assembly of Artemia franciscana.</title>
        <authorList>
            <person name="Jo E."/>
        </authorList>
    </citation>
    <scope>NUCLEOTIDE SEQUENCE</scope>
    <source>
        <tissue evidence="1">Whole body</tissue>
    </source>
</reference>
<evidence type="ECO:0000313" key="1">
    <source>
        <dbReference type="EMBL" id="KAK2723326.1"/>
    </source>
</evidence>
<dbReference type="InterPro" id="IPR053164">
    <property type="entry name" value="IS1016-like_transposase"/>
</dbReference>
<accession>A0AA88LGA7</accession>
<evidence type="ECO:0000313" key="2">
    <source>
        <dbReference type="Proteomes" id="UP001187531"/>
    </source>
</evidence>
<keyword evidence="2" id="KW-1185">Reference proteome</keyword>
<dbReference type="PANTHER" id="PTHR47163:SF2">
    <property type="entry name" value="SI:DKEY-17M8.2"/>
    <property type="match status" value="1"/>
</dbReference>
<dbReference type="Proteomes" id="UP001187531">
    <property type="component" value="Unassembled WGS sequence"/>
</dbReference>
<sequence>MGRPLKVVEIDEAKTRKRKYNRGRLIKGQWVFGGIERGSGLAFVIPVEDRTADTVSCNRNICAARKIVSNETTIVSDCWKAW</sequence>
<evidence type="ECO:0008006" key="3">
    <source>
        <dbReference type="Google" id="ProtNLM"/>
    </source>
</evidence>
<dbReference type="PANTHER" id="PTHR47163">
    <property type="entry name" value="DDE_TNP_IS1595 DOMAIN-CONTAINING PROTEIN"/>
    <property type="match status" value="1"/>
</dbReference>
<gene>
    <name evidence="1" type="ORF">QYM36_001848</name>
</gene>
<comment type="caution">
    <text evidence="1">The sequence shown here is derived from an EMBL/GenBank/DDBJ whole genome shotgun (WGS) entry which is preliminary data.</text>
</comment>
<name>A0AA88LGA7_ARTSF</name>
<dbReference type="AlphaFoldDB" id="A0AA88LGA7"/>
<dbReference type="EMBL" id="JAVRJZ010000004">
    <property type="protein sequence ID" value="KAK2723326.1"/>
    <property type="molecule type" value="Genomic_DNA"/>
</dbReference>
<protein>
    <recommendedName>
        <fullName evidence="3">Transposase</fullName>
    </recommendedName>
</protein>